<organism evidence="1 2">
    <name type="scientific">Araneus ventricosus</name>
    <name type="common">Orbweaver spider</name>
    <name type="synonym">Epeira ventricosa</name>
    <dbReference type="NCBI Taxonomy" id="182803"/>
    <lineage>
        <taxon>Eukaryota</taxon>
        <taxon>Metazoa</taxon>
        <taxon>Ecdysozoa</taxon>
        <taxon>Arthropoda</taxon>
        <taxon>Chelicerata</taxon>
        <taxon>Arachnida</taxon>
        <taxon>Araneae</taxon>
        <taxon>Araneomorphae</taxon>
        <taxon>Entelegynae</taxon>
        <taxon>Araneoidea</taxon>
        <taxon>Araneidae</taxon>
        <taxon>Araneus</taxon>
    </lineage>
</organism>
<protein>
    <submittedName>
        <fullName evidence="1">Uncharacterized protein</fullName>
    </submittedName>
</protein>
<evidence type="ECO:0000313" key="1">
    <source>
        <dbReference type="EMBL" id="GBO06376.1"/>
    </source>
</evidence>
<evidence type="ECO:0000313" key="2">
    <source>
        <dbReference type="Proteomes" id="UP000499080"/>
    </source>
</evidence>
<proteinExistence type="predicted"/>
<dbReference type="Proteomes" id="UP000499080">
    <property type="component" value="Unassembled WGS sequence"/>
</dbReference>
<name>A0A4Y2U3X8_ARAVE</name>
<reference evidence="1 2" key="1">
    <citation type="journal article" date="2019" name="Sci. Rep.">
        <title>Orb-weaving spider Araneus ventricosus genome elucidates the spidroin gene catalogue.</title>
        <authorList>
            <person name="Kono N."/>
            <person name="Nakamura H."/>
            <person name="Ohtoshi R."/>
            <person name="Moran D.A.P."/>
            <person name="Shinohara A."/>
            <person name="Yoshida Y."/>
            <person name="Fujiwara M."/>
            <person name="Mori M."/>
            <person name="Tomita M."/>
            <person name="Arakawa K."/>
        </authorList>
    </citation>
    <scope>NUCLEOTIDE SEQUENCE [LARGE SCALE GENOMIC DNA]</scope>
</reference>
<dbReference type="EMBL" id="BGPR01032732">
    <property type="protein sequence ID" value="GBO06376.1"/>
    <property type="molecule type" value="Genomic_DNA"/>
</dbReference>
<comment type="caution">
    <text evidence="1">The sequence shown here is derived from an EMBL/GenBank/DDBJ whole genome shotgun (WGS) entry which is preliminary data.</text>
</comment>
<gene>
    <name evidence="1" type="ORF">AVEN_100758_1</name>
</gene>
<accession>A0A4Y2U3X8</accession>
<sequence>MDTLREFEAQKIMIQARRTINIDGKAAYSWGYVLFNESCQQQSMQLRRTFKVIRPKLNIHGAMYFGGHMGVSQRFRAFLVLRTTCCVKNILSRDLFWCTQHAARALMFRLKKKQVVPPVRFLLVFQELPNKEEVYHYINSSDIIDKEYLAENYLKKLRKRGQRPSRH</sequence>
<keyword evidence="2" id="KW-1185">Reference proteome</keyword>
<dbReference type="AlphaFoldDB" id="A0A4Y2U3X8"/>